<dbReference type="InterPro" id="IPR011009">
    <property type="entry name" value="Kinase-like_dom_sf"/>
</dbReference>
<dbReference type="PROSITE" id="PS50011">
    <property type="entry name" value="PROTEIN_KINASE_DOM"/>
    <property type="match status" value="1"/>
</dbReference>
<dbReference type="InterPro" id="IPR000719">
    <property type="entry name" value="Prot_kinase_dom"/>
</dbReference>
<feature type="compositionally biased region" description="Polar residues" evidence="2">
    <location>
        <begin position="130"/>
        <end position="147"/>
    </location>
</feature>
<dbReference type="SUPFAM" id="SSF56112">
    <property type="entry name" value="Protein kinase-like (PK-like)"/>
    <property type="match status" value="1"/>
</dbReference>
<evidence type="ECO:0000259" key="3">
    <source>
        <dbReference type="PROSITE" id="PS50011"/>
    </source>
</evidence>
<name>A0A1X2GN70_9FUNG</name>
<proteinExistence type="predicted"/>
<keyword evidence="5" id="KW-1185">Reference proteome</keyword>
<feature type="compositionally biased region" description="Polar residues" evidence="2">
    <location>
        <begin position="1"/>
        <end position="20"/>
    </location>
</feature>
<sequence>MTQDINSTRQVRFSSDQPTVFTYGYTSDHDEAAADECDQPDELDPCSQLPGSPLPSVLDKILGGDELPATTTSSCQHKRPLHDDSTSQPEAGDTESPPPQDSHKRLHLDVRPLPIPASSPSSSVHSPSSQNDNLHSNNSTPSPNTFTAPLPTHQPASWSDRLASKRLSPDSPFFDGPTALPLLKSVDTQDDSQNDTQDTCDPPFFSNRPLQRSLLPEFLQHLQDHTNDTDPEDDDNDALSDLAELSESFRKSKQRIVDSLFADEEDYNDADFASASTRYTSLLDDADHSDDDEEGIYSSSAFSSLAAPRSGPANSSLNDEIDQFFFTPTTYDCSSSNFDYHTPKLSIDEQQQRFLHYGKSLYLTVWPHFLNMDYFDQHDAKDRSQIDPEDDDVSHTTFAYFDTKFTVIEKLGSGEYADVWKVKPRDSEQVYAVKKLKTSFQSFTDR</sequence>
<dbReference type="Gene3D" id="3.30.200.20">
    <property type="entry name" value="Phosphorylase Kinase, domain 1"/>
    <property type="match status" value="1"/>
</dbReference>
<reference evidence="4 5" key="1">
    <citation type="submission" date="2016-07" db="EMBL/GenBank/DDBJ databases">
        <title>Pervasive Adenine N6-methylation of Active Genes in Fungi.</title>
        <authorList>
            <consortium name="DOE Joint Genome Institute"/>
            <person name="Mondo S.J."/>
            <person name="Dannebaum R.O."/>
            <person name="Kuo R.C."/>
            <person name="Labutti K."/>
            <person name="Haridas S."/>
            <person name="Kuo A."/>
            <person name="Salamov A."/>
            <person name="Ahrendt S.R."/>
            <person name="Lipzen A."/>
            <person name="Sullivan W."/>
            <person name="Andreopoulos W.B."/>
            <person name="Clum A."/>
            <person name="Lindquist E."/>
            <person name="Daum C."/>
            <person name="Ramamoorthy G.K."/>
            <person name="Gryganskyi A."/>
            <person name="Culley D."/>
            <person name="Magnuson J.K."/>
            <person name="James T.Y."/>
            <person name="O'Malley M.A."/>
            <person name="Stajich J.E."/>
            <person name="Spatafora J.W."/>
            <person name="Visel A."/>
            <person name="Grigoriev I.V."/>
        </authorList>
    </citation>
    <scope>NUCLEOTIDE SEQUENCE [LARGE SCALE GENOMIC DNA]</scope>
    <source>
        <strain evidence="4 5">NRRL 3301</strain>
    </source>
</reference>
<evidence type="ECO:0000313" key="4">
    <source>
        <dbReference type="EMBL" id="ORX57584.1"/>
    </source>
</evidence>
<comment type="caution">
    <text evidence="4">The sequence shown here is derived from an EMBL/GenBank/DDBJ whole genome shotgun (WGS) entry which is preliminary data.</text>
</comment>
<protein>
    <recommendedName>
        <fullName evidence="3">Protein kinase domain-containing protein</fullName>
    </recommendedName>
</protein>
<dbReference type="AlphaFoldDB" id="A0A1X2GN70"/>
<dbReference type="GO" id="GO:0004672">
    <property type="term" value="F:protein kinase activity"/>
    <property type="evidence" value="ECO:0007669"/>
    <property type="project" value="InterPro"/>
</dbReference>
<keyword evidence="1" id="KW-0547">Nucleotide-binding</keyword>
<dbReference type="EMBL" id="MCGT01000008">
    <property type="protein sequence ID" value="ORX57584.1"/>
    <property type="molecule type" value="Genomic_DNA"/>
</dbReference>
<keyword evidence="1" id="KW-0067">ATP-binding</keyword>
<evidence type="ECO:0000256" key="1">
    <source>
        <dbReference type="PROSITE-ProRule" id="PRU10141"/>
    </source>
</evidence>
<evidence type="ECO:0000313" key="5">
    <source>
        <dbReference type="Proteomes" id="UP000242146"/>
    </source>
</evidence>
<dbReference type="STRING" id="101127.A0A1X2GN70"/>
<gene>
    <name evidence="4" type="ORF">DM01DRAFT_1229880</name>
</gene>
<feature type="compositionally biased region" description="Acidic residues" evidence="2">
    <location>
        <begin position="33"/>
        <end position="44"/>
    </location>
</feature>
<accession>A0A1X2GN70</accession>
<dbReference type="PROSITE" id="PS00107">
    <property type="entry name" value="PROTEIN_KINASE_ATP"/>
    <property type="match status" value="1"/>
</dbReference>
<feature type="compositionally biased region" description="Basic and acidic residues" evidence="2">
    <location>
        <begin position="101"/>
        <end position="110"/>
    </location>
</feature>
<dbReference type="GO" id="GO:0005524">
    <property type="term" value="F:ATP binding"/>
    <property type="evidence" value="ECO:0007669"/>
    <property type="project" value="UniProtKB-UniRule"/>
</dbReference>
<organism evidence="4 5">
    <name type="scientific">Hesseltinella vesiculosa</name>
    <dbReference type="NCBI Taxonomy" id="101127"/>
    <lineage>
        <taxon>Eukaryota</taxon>
        <taxon>Fungi</taxon>
        <taxon>Fungi incertae sedis</taxon>
        <taxon>Mucoromycota</taxon>
        <taxon>Mucoromycotina</taxon>
        <taxon>Mucoromycetes</taxon>
        <taxon>Mucorales</taxon>
        <taxon>Cunninghamellaceae</taxon>
        <taxon>Hesseltinella</taxon>
    </lineage>
</organism>
<feature type="region of interest" description="Disordered" evidence="2">
    <location>
        <begin position="1"/>
        <end position="209"/>
    </location>
</feature>
<dbReference type="OrthoDB" id="5337378at2759"/>
<feature type="binding site" evidence="1">
    <location>
        <position position="435"/>
    </location>
    <ligand>
        <name>ATP</name>
        <dbReference type="ChEBI" id="CHEBI:30616"/>
    </ligand>
</feature>
<dbReference type="Proteomes" id="UP000242146">
    <property type="component" value="Unassembled WGS sequence"/>
</dbReference>
<evidence type="ECO:0000256" key="2">
    <source>
        <dbReference type="SAM" id="MobiDB-lite"/>
    </source>
</evidence>
<dbReference type="InterPro" id="IPR017441">
    <property type="entry name" value="Protein_kinase_ATP_BS"/>
</dbReference>
<feature type="compositionally biased region" description="Low complexity" evidence="2">
    <location>
        <begin position="116"/>
        <end position="129"/>
    </location>
</feature>
<feature type="domain" description="Protein kinase" evidence="3">
    <location>
        <begin position="405"/>
        <end position="446"/>
    </location>
</feature>